<dbReference type="EMBL" id="JACBFH010000005">
    <property type="protein sequence ID" value="NYY96978.1"/>
    <property type="molecule type" value="Genomic_DNA"/>
</dbReference>
<gene>
    <name evidence="3" type="ORF">G6321_00003250</name>
    <name evidence="2" type="ORF">G6321_54945</name>
</gene>
<reference evidence="3 4" key="3">
    <citation type="journal article" date="2022" name="Int. J. Syst. Evol. Microbiol.">
        <title>Strains of Bradyrhizobium barranii sp. nov. associated with legumes native to Canada are symbionts of soybeans and belong to different subspecies (subsp. barranii subsp. nov. and subsp. apii subsp. nov.) and symbiovars (sv. glycinearum and sv. septentrionale).</title>
        <authorList>
            <person name="Bromfield E.S.P."/>
            <person name="Cloutier S."/>
            <person name="Wasai-Hara S."/>
            <person name="Minamisawa K."/>
        </authorList>
    </citation>
    <scope>NUCLEOTIDE SEQUENCE [LARGE SCALE GENOMIC DNA]</scope>
    <source>
        <strain evidence="3 4">323S2</strain>
        <plasmid evidence="4">pBb323S2c</plasmid>
    </source>
</reference>
<sequence>MAADVWDVLVIGAGPAGAVAAAALAERGVRVAILEKDLRLEAKPGEVLTPNAIAILSHLGLLDLIEANDNLACPLACIDRAWSMARPNREHFLGHLGGRAWVIDRVALERLLVSRAMRASVDVFLGHHVRGLSRRHGYWSVQARSSDGLASLRASFVVDASGRAATVARRLGAKRKSLFRLLALHVQSAPDTERQSEPASLTIEAAAVGWWYAVCGPRQTLTCALFTDDPVLARSGAARSTLLTALDDTNSLPRWTKELVRSGRMRSVDASPSLLGQPAGEGWLAIGDAAASFDPLASQGLANALASAVAGAEAIGAYLKGDRVPVEAFAVRTTETWRHSVRQLFPIYQAAAHRWPTPFWQAHSSA</sequence>
<keyword evidence="2" id="KW-0503">Monooxygenase</keyword>
<dbReference type="GO" id="GO:0004497">
    <property type="term" value="F:monooxygenase activity"/>
    <property type="evidence" value="ECO:0007669"/>
    <property type="project" value="UniProtKB-KW"/>
</dbReference>
<reference evidence="2" key="2">
    <citation type="submission" date="2020-06" db="EMBL/GenBank/DDBJ databases">
        <title>Whole Genome Sequence of Bradyrhizobium sp. Strain 323S2.</title>
        <authorList>
            <person name="Bromfield E.S.P."/>
        </authorList>
    </citation>
    <scope>NUCLEOTIDE SEQUENCE [LARGE SCALE GENOMIC DNA]</scope>
    <source>
        <strain evidence="2">323S2</strain>
    </source>
</reference>
<dbReference type="InterPro" id="IPR036188">
    <property type="entry name" value="FAD/NAD-bd_sf"/>
</dbReference>
<dbReference type="EMBL" id="CP088279">
    <property type="protein sequence ID" value="UGX89816.1"/>
    <property type="molecule type" value="Genomic_DNA"/>
</dbReference>
<proteinExistence type="predicted"/>
<dbReference type="PRINTS" id="PR00420">
    <property type="entry name" value="RNGMNOXGNASE"/>
</dbReference>
<dbReference type="PANTHER" id="PTHR43747:SF1">
    <property type="entry name" value="SLR1998 PROTEIN"/>
    <property type="match status" value="1"/>
</dbReference>
<name>A0A7Z0TST7_9BRAD</name>
<dbReference type="Proteomes" id="UP000564836">
    <property type="component" value="Plasmid pBb323S2c"/>
</dbReference>
<dbReference type="Gene3D" id="3.30.9.100">
    <property type="match status" value="1"/>
</dbReference>
<dbReference type="PANTHER" id="PTHR43747">
    <property type="entry name" value="FAD-BINDING PROTEIN"/>
    <property type="match status" value="1"/>
</dbReference>
<evidence type="ECO:0000259" key="1">
    <source>
        <dbReference type="Pfam" id="PF01494"/>
    </source>
</evidence>
<dbReference type="RefSeq" id="WP_166354656.1">
    <property type="nucleotide sequence ID" value="NZ_CP049702.1"/>
</dbReference>
<organism evidence="2">
    <name type="scientific">Bradyrhizobium barranii subsp. barranii</name>
    <dbReference type="NCBI Taxonomy" id="2823807"/>
    <lineage>
        <taxon>Bacteria</taxon>
        <taxon>Pseudomonadati</taxon>
        <taxon>Pseudomonadota</taxon>
        <taxon>Alphaproteobacteria</taxon>
        <taxon>Hyphomicrobiales</taxon>
        <taxon>Nitrobacteraceae</taxon>
        <taxon>Bradyrhizobium</taxon>
        <taxon>Bradyrhizobium barranii</taxon>
    </lineage>
</organism>
<dbReference type="GO" id="GO:0071949">
    <property type="term" value="F:FAD binding"/>
    <property type="evidence" value="ECO:0007669"/>
    <property type="project" value="InterPro"/>
</dbReference>
<feature type="domain" description="FAD-binding" evidence="1">
    <location>
        <begin position="7"/>
        <end position="323"/>
    </location>
</feature>
<dbReference type="InterPro" id="IPR050816">
    <property type="entry name" value="Flavin-dep_Halogenase_NPB"/>
</dbReference>
<evidence type="ECO:0000313" key="4">
    <source>
        <dbReference type="Proteomes" id="UP000564836"/>
    </source>
</evidence>
<reference evidence="3 4" key="1">
    <citation type="journal article" date="2017" name="Syst. Appl. Microbiol.">
        <title>Soybeans inoculated with root zone soils of Canadian native legumes harbour diverse and novel Bradyrhizobium spp. that possess agricultural potential.</title>
        <authorList>
            <person name="Bromfield E.S.P."/>
            <person name="Cloutier S."/>
            <person name="Tambong J.T."/>
            <person name="Tran Thi T.V."/>
        </authorList>
    </citation>
    <scope>NUCLEOTIDE SEQUENCE [LARGE SCALE GENOMIC DNA]</scope>
    <source>
        <strain evidence="3 4">323S2</strain>
    </source>
</reference>
<dbReference type="Gene3D" id="3.50.50.60">
    <property type="entry name" value="FAD/NAD(P)-binding domain"/>
    <property type="match status" value="1"/>
</dbReference>
<geneLocation type="plasmid" evidence="3 4">
    <name>pBb323S2c</name>
</geneLocation>
<dbReference type="InterPro" id="IPR002938">
    <property type="entry name" value="FAD-bd"/>
</dbReference>
<evidence type="ECO:0000313" key="3">
    <source>
        <dbReference type="EMBL" id="UGX89816.1"/>
    </source>
</evidence>
<evidence type="ECO:0000313" key="2">
    <source>
        <dbReference type="EMBL" id="NYY96978.1"/>
    </source>
</evidence>
<keyword evidence="2" id="KW-0560">Oxidoreductase</keyword>
<dbReference type="AlphaFoldDB" id="A0A7Z0TST7"/>
<protein>
    <submittedName>
        <fullName evidence="2">FAD-dependent monooxygenase</fullName>
    </submittedName>
</protein>
<dbReference type="Pfam" id="PF01494">
    <property type="entry name" value="FAD_binding_3"/>
    <property type="match status" value="1"/>
</dbReference>
<dbReference type="SUPFAM" id="SSF51905">
    <property type="entry name" value="FAD/NAD(P)-binding domain"/>
    <property type="match status" value="1"/>
</dbReference>
<accession>A0A7Z0TST7</accession>
<keyword evidence="3" id="KW-0614">Plasmid</keyword>